<dbReference type="AlphaFoldDB" id="A0AAJ5NHC0"/>
<dbReference type="EMBL" id="LR134002">
    <property type="protein sequence ID" value="VDY71311.1"/>
    <property type="molecule type" value="Genomic_DNA"/>
</dbReference>
<gene>
    <name evidence="1" type="ORF">NCTC10904_01016</name>
</gene>
<organism evidence="1 2">
    <name type="scientific">Streptococcus sanguinis</name>
    <dbReference type="NCBI Taxonomy" id="1305"/>
    <lineage>
        <taxon>Bacteria</taxon>
        <taxon>Bacillati</taxon>
        <taxon>Bacillota</taxon>
        <taxon>Bacilli</taxon>
        <taxon>Lactobacillales</taxon>
        <taxon>Streptococcaceae</taxon>
        <taxon>Streptococcus</taxon>
    </lineage>
</organism>
<name>A0AAJ5NHC0_STRSA</name>
<proteinExistence type="predicted"/>
<sequence>MGKMYTNFNWYIESGSEDTCKIAEIKISAI</sequence>
<evidence type="ECO:0000313" key="2">
    <source>
        <dbReference type="Proteomes" id="UP000266918"/>
    </source>
</evidence>
<dbReference type="Proteomes" id="UP000266918">
    <property type="component" value="Chromosome"/>
</dbReference>
<accession>A0AAJ5NHC0</accession>
<protein>
    <submittedName>
        <fullName evidence="1">Uncharacterized protein</fullName>
    </submittedName>
</protein>
<evidence type="ECO:0000313" key="1">
    <source>
        <dbReference type="EMBL" id="VDY71311.1"/>
    </source>
</evidence>
<reference evidence="1 2" key="1">
    <citation type="submission" date="2018-12" db="EMBL/GenBank/DDBJ databases">
        <authorList>
            <consortium name="Pathogen Informatics"/>
        </authorList>
    </citation>
    <scope>NUCLEOTIDE SEQUENCE [LARGE SCALE GENOMIC DNA]</scope>
    <source>
        <strain evidence="2">NCTC 10904</strain>
    </source>
</reference>